<organism evidence="1 2">
    <name type="scientific">Megasphaera cerevisiae DSM 20462</name>
    <dbReference type="NCBI Taxonomy" id="1122219"/>
    <lineage>
        <taxon>Bacteria</taxon>
        <taxon>Bacillati</taxon>
        <taxon>Bacillota</taxon>
        <taxon>Negativicutes</taxon>
        <taxon>Veillonellales</taxon>
        <taxon>Veillonellaceae</taxon>
        <taxon>Megasphaera</taxon>
    </lineage>
</organism>
<keyword evidence="2" id="KW-1185">Reference proteome</keyword>
<dbReference type="OrthoDB" id="5521101at2"/>
<dbReference type="EMBL" id="LEKT01000062">
    <property type="protein sequence ID" value="KMO85465.1"/>
    <property type="molecule type" value="Genomic_DNA"/>
</dbReference>
<dbReference type="Gene3D" id="3.40.50.1220">
    <property type="entry name" value="TPP-binding domain"/>
    <property type="match status" value="1"/>
</dbReference>
<name>A0A0J6WPY5_9FIRM</name>
<dbReference type="InterPro" id="IPR029035">
    <property type="entry name" value="DHS-like_NAD/FAD-binding_dom"/>
</dbReference>
<dbReference type="RefSeq" id="WP_048515339.1">
    <property type="nucleotide sequence ID" value="NZ_FUXD01000071.1"/>
</dbReference>
<proteinExistence type="predicted"/>
<reference evidence="1 2" key="1">
    <citation type="submission" date="2015-06" db="EMBL/GenBank/DDBJ databases">
        <title>Draft genome sequence of beer spoilage bacterium Megasphaera cerevisiae type strain 20462.</title>
        <authorList>
            <person name="Kutumbaka K."/>
            <person name="Pasmowitz J."/>
            <person name="Mategko J."/>
            <person name="Reyes D."/>
            <person name="Friedrich A."/>
            <person name="Han S."/>
            <person name="Martens-Habbena W."/>
            <person name="Neal-McKinney J."/>
            <person name="Janagama H.K."/>
            <person name="Nadala C."/>
            <person name="Samadpour M."/>
        </authorList>
    </citation>
    <scope>NUCLEOTIDE SEQUENCE [LARGE SCALE GENOMIC DNA]</scope>
    <source>
        <strain evidence="1 2">DSM 20462</strain>
    </source>
</reference>
<dbReference type="AlphaFoldDB" id="A0A0J6WPY5"/>
<gene>
    <name evidence="1" type="ORF">AB840_13310</name>
</gene>
<protein>
    <submittedName>
        <fullName evidence="1">Uncharacterized protein</fullName>
    </submittedName>
</protein>
<dbReference type="SUPFAM" id="SSF52467">
    <property type="entry name" value="DHS-like NAD/FAD-binding domain"/>
    <property type="match status" value="1"/>
</dbReference>
<sequence length="433" mass="49354">MFVTHDVDIPDEVMEALENSTLVIFAGAGVSMDPPSNFPNFDQLAKEISMGKIQRVQGEPVDSFLGRIPDSIDVHQKAKDILSNSTSRPNVLHTGIFNLFKNKQKLRIVTTNFDQHFSTLIEQQEDKIEIYSAPALPLGDDFTGLVYLHGSTKQDAKKLVLTDMDFGKAYLASGWATRFLQGMFSAYTVIFIGYSLNDPLVRYLSKGLILHPIIKPKCFAFCCEDDEQEKWKDLKIRTITYPLREGKLSHVALPEAINSWVDLNNKSILESDNKIKSIVSGLPNVEIYLDDYIEKQVLKSPKLVQAFIKYATRLEWFYWTADKDEFKILFTLSTSIKKESEYIAYWIAGKIFDNADDIISIIKKNNMTLNPILWNEIADKLAATAIMKNTQLDIIYNTWIEILLRTYIPGCQIYWLMEIGEKCSNSRIVGSVK</sequence>
<accession>A0A0J6WPY5</accession>
<comment type="caution">
    <text evidence="1">The sequence shown here is derived from an EMBL/GenBank/DDBJ whole genome shotgun (WGS) entry which is preliminary data.</text>
</comment>
<dbReference type="Pfam" id="PF13289">
    <property type="entry name" value="SIR2_2"/>
    <property type="match status" value="1"/>
</dbReference>
<evidence type="ECO:0000313" key="1">
    <source>
        <dbReference type="EMBL" id="KMO85465.1"/>
    </source>
</evidence>
<dbReference type="InParanoid" id="A0A0J6WPY5"/>
<evidence type="ECO:0000313" key="2">
    <source>
        <dbReference type="Proteomes" id="UP000036503"/>
    </source>
</evidence>
<dbReference type="PATRIC" id="fig|1122219.3.peg.2872"/>
<dbReference type="Proteomes" id="UP000036503">
    <property type="component" value="Unassembled WGS sequence"/>
</dbReference>